<proteinExistence type="predicted"/>
<keyword evidence="1" id="KW-0812">Transmembrane</keyword>
<gene>
    <name evidence="2" type="ORF">S12H4_16518</name>
</gene>
<dbReference type="AlphaFoldDB" id="X1REI6"/>
<evidence type="ECO:0000313" key="2">
    <source>
        <dbReference type="EMBL" id="GAI79003.1"/>
    </source>
</evidence>
<comment type="caution">
    <text evidence="2">The sequence shown here is derived from an EMBL/GenBank/DDBJ whole genome shotgun (WGS) entry which is preliminary data.</text>
</comment>
<protein>
    <submittedName>
        <fullName evidence="2">Uncharacterized protein</fullName>
    </submittedName>
</protein>
<keyword evidence="1" id="KW-1133">Transmembrane helix</keyword>
<feature type="transmembrane region" description="Helical" evidence="1">
    <location>
        <begin position="6"/>
        <end position="24"/>
    </location>
</feature>
<organism evidence="2">
    <name type="scientific">marine sediment metagenome</name>
    <dbReference type="NCBI Taxonomy" id="412755"/>
    <lineage>
        <taxon>unclassified sequences</taxon>
        <taxon>metagenomes</taxon>
        <taxon>ecological metagenomes</taxon>
    </lineage>
</organism>
<dbReference type="EMBL" id="BARW01007995">
    <property type="protein sequence ID" value="GAI79003.1"/>
    <property type="molecule type" value="Genomic_DNA"/>
</dbReference>
<evidence type="ECO:0000256" key="1">
    <source>
        <dbReference type="SAM" id="Phobius"/>
    </source>
</evidence>
<keyword evidence="1" id="KW-0472">Membrane</keyword>
<reference evidence="2" key="1">
    <citation type="journal article" date="2014" name="Front. Microbiol.">
        <title>High frequency of phylogenetically diverse reductive dehalogenase-homologous genes in deep subseafloor sedimentary metagenomes.</title>
        <authorList>
            <person name="Kawai M."/>
            <person name="Futagami T."/>
            <person name="Toyoda A."/>
            <person name="Takaki Y."/>
            <person name="Nishi S."/>
            <person name="Hori S."/>
            <person name="Arai W."/>
            <person name="Tsubouchi T."/>
            <person name="Morono Y."/>
            <person name="Uchiyama I."/>
            <person name="Ito T."/>
            <person name="Fujiyama A."/>
            <person name="Inagaki F."/>
            <person name="Takami H."/>
        </authorList>
    </citation>
    <scope>NUCLEOTIDE SEQUENCE</scope>
    <source>
        <strain evidence="2">Expedition CK06-06</strain>
    </source>
</reference>
<sequence length="30" mass="3433">MWIVGTHSVCYTVVGFLIFISYCVEYDTVS</sequence>
<name>X1REI6_9ZZZZ</name>
<accession>X1REI6</accession>
<feature type="non-terminal residue" evidence="2">
    <location>
        <position position="30"/>
    </location>
</feature>